<accession>A0A7S4A2Q6</accession>
<evidence type="ECO:0000256" key="2">
    <source>
        <dbReference type="SAM" id="SignalP"/>
    </source>
</evidence>
<dbReference type="Proteomes" id="UP000789595">
    <property type="component" value="Unassembled WGS sequence"/>
</dbReference>
<organism evidence="3">
    <name type="scientific">Pelagomonas calceolata</name>
    <dbReference type="NCBI Taxonomy" id="35677"/>
    <lineage>
        <taxon>Eukaryota</taxon>
        <taxon>Sar</taxon>
        <taxon>Stramenopiles</taxon>
        <taxon>Ochrophyta</taxon>
        <taxon>Pelagophyceae</taxon>
        <taxon>Pelagomonadales</taxon>
        <taxon>Pelagomonadaceae</taxon>
        <taxon>Pelagomonas</taxon>
    </lineage>
</organism>
<name>A0A7S4A2Q6_9STRA</name>
<protein>
    <recommendedName>
        <fullName evidence="6">Secreted protein</fullName>
    </recommendedName>
</protein>
<evidence type="ECO:0000313" key="5">
    <source>
        <dbReference type="Proteomes" id="UP000789595"/>
    </source>
</evidence>
<feature type="region of interest" description="Disordered" evidence="1">
    <location>
        <begin position="58"/>
        <end position="83"/>
    </location>
</feature>
<reference evidence="4" key="2">
    <citation type="submission" date="2021-11" db="EMBL/GenBank/DDBJ databases">
        <authorList>
            <consortium name="Genoscope - CEA"/>
            <person name="William W."/>
        </authorList>
    </citation>
    <scope>NUCLEOTIDE SEQUENCE</scope>
</reference>
<dbReference type="AlphaFoldDB" id="A0A7S4A2Q6"/>
<evidence type="ECO:0008006" key="6">
    <source>
        <dbReference type="Google" id="ProtNLM"/>
    </source>
</evidence>
<keyword evidence="5" id="KW-1185">Reference proteome</keyword>
<reference evidence="3" key="1">
    <citation type="submission" date="2021-01" db="EMBL/GenBank/DDBJ databases">
        <authorList>
            <person name="Corre E."/>
            <person name="Pelletier E."/>
            <person name="Niang G."/>
            <person name="Scheremetjew M."/>
            <person name="Finn R."/>
            <person name="Kale V."/>
            <person name="Holt S."/>
            <person name="Cochrane G."/>
            <person name="Meng A."/>
            <person name="Brown T."/>
            <person name="Cohen L."/>
        </authorList>
    </citation>
    <scope>NUCLEOTIDE SEQUENCE</scope>
    <source>
        <strain evidence="3">CCMP1756</strain>
    </source>
</reference>
<evidence type="ECO:0000256" key="1">
    <source>
        <dbReference type="SAM" id="MobiDB-lite"/>
    </source>
</evidence>
<evidence type="ECO:0000313" key="3">
    <source>
        <dbReference type="EMBL" id="CAE0701739.1"/>
    </source>
</evidence>
<sequence>MQRSMTRTIRRVVCLLAMTVSAFQGPPSLPAFGLLHSQRPQRSRTPVDLGAATAVATPTPVSNGARAGASQFSRKIAPTLPTRPSIRRRPRVRRADESMQVAATPKSVAPARHRYRDVAAAPTHELLARWRHQAVNALCYARIAVVTGVVSLVHAVAAPLHKQLGCNHFATASLDHCIQLSRLFLGLARKQKDARTCLAKPVWWQVAPHGRCYADGGECFLY</sequence>
<proteinExistence type="predicted"/>
<gene>
    <name evidence="3" type="ORF">PCAL00307_LOCUS17175</name>
    <name evidence="4" type="ORF">PECAL_3P14100</name>
</gene>
<keyword evidence="2" id="KW-0732">Signal</keyword>
<feature type="signal peptide" evidence="2">
    <location>
        <begin position="1"/>
        <end position="24"/>
    </location>
</feature>
<dbReference type="EMBL" id="HBIW01019991">
    <property type="protein sequence ID" value="CAE0701739.1"/>
    <property type="molecule type" value="Transcribed_RNA"/>
</dbReference>
<evidence type="ECO:0000313" key="4">
    <source>
        <dbReference type="EMBL" id="CAH0371465.1"/>
    </source>
</evidence>
<feature type="chain" id="PRO_5036404009" description="Secreted protein" evidence="2">
    <location>
        <begin position="25"/>
        <end position="222"/>
    </location>
</feature>
<dbReference type="EMBL" id="CAKKNE010000003">
    <property type="protein sequence ID" value="CAH0371465.1"/>
    <property type="molecule type" value="Genomic_DNA"/>
</dbReference>